<dbReference type="Proteomes" id="UP000250140">
    <property type="component" value="Unassembled WGS sequence"/>
</dbReference>
<organism evidence="4 5">
    <name type="scientific">Glonium stellatum</name>
    <dbReference type="NCBI Taxonomy" id="574774"/>
    <lineage>
        <taxon>Eukaryota</taxon>
        <taxon>Fungi</taxon>
        <taxon>Dikarya</taxon>
        <taxon>Ascomycota</taxon>
        <taxon>Pezizomycotina</taxon>
        <taxon>Dothideomycetes</taxon>
        <taxon>Pleosporomycetidae</taxon>
        <taxon>Gloniales</taxon>
        <taxon>Gloniaceae</taxon>
        <taxon>Glonium</taxon>
    </lineage>
</organism>
<feature type="domain" description="Telomere length regulation protein conserved" evidence="3">
    <location>
        <begin position="601"/>
        <end position="712"/>
    </location>
</feature>
<dbReference type="FunFam" id="1.25.40.720:FF:000007">
    <property type="entry name" value="WGS project CABT00000000 data, contig 2.6"/>
    <property type="match status" value="1"/>
</dbReference>
<dbReference type="Pfam" id="PF10193">
    <property type="entry name" value="Telomere_reg-2"/>
    <property type="match status" value="1"/>
</dbReference>
<comment type="similarity">
    <text evidence="1">Belongs to the TEL2 family.</text>
</comment>
<dbReference type="GO" id="GO:0051083">
    <property type="term" value="P:'de novo' cotranslational protein folding"/>
    <property type="evidence" value="ECO:0007669"/>
    <property type="project" value="TreeGrafter"/>
</dbReference>
<evidence type="ECO:0000256" key="1">
    <source>
        <dbReference type="ARBA" id="ARBA00006133"/>
    </source>
</evidence>
<protein>
    <recommendedName>
        <fullName evidence="3">Telomere length regulation protein conserved domain-containing protein</fullName>
    </recommendedName>
</protein>
<dbReference type="GO" id="GO:0042162">
    <property type="term" value="F:telomeric DNA binding"/>
    <property type="evidence" value="ECO:0007669"/>
    <property type="project" value="TreeGrafter"/>
</dbReference>
<dbReference type="GO" id="GO:0005829">
    <property type="term" value="C:cytosol"/>
    <property type="evidence" value="ECO:0007669"/>
    <property type="project" value="TreeGrafter"/>
</dbReference>
<evidence type="ECO:0000313" key="4">
    <source>
        <dbReference type="EMBL" id="OCL15150.1"/>
    </source>
</evidence>
<dbReference type="EMBL" id="KV748482">
    <property type="protein sequence ID" value="OCL15150.1"/>
    <property type="molecule type" value="Genomic_DNA"/>
</dbReference>
<feature type="compositionally biased region" description="Acidic residues" evidence="2">
    <location>
        <begin position="564"/>
        <end position="573"/>
    </location>
</feature>
<sequence length="968" mass="107358">MADFLTAVTTRKVKSQLTQPTTANPCGEPAAILIESPEDALKALKSQPDYETVKNLLRYLEFTIHSKDAFSVAAPGPLSAQIISVLVNTTIPDYWRALKQGDGKGAGIVFLIKCLKNVSGLGAIIARLRTLVVDSKQKKSTLEKRDPSQQIEDFLDVLSRVLTGERVSWDIWTTINQLTINPTQRTLLWKEFVVLIASGKILALVAQAEDALKDSTAIRLEPWLARGTEYASWLGDNIATIIKSIESSDESAWKAVTQLCGKAFTLGYTDRVVAAMHSALFFSSSNSQTLLPKLAPHEQRQFLNSTISYITKQYFGLIPETKDELVLKPSKTISGAACFINGLISDNEFLKDHLVSLLTSSAGSDMDGSLAVRRSVIAAISNDRERIQNIMERSIELFGDQLYIRHTPTLQQEALAQTLLISCGYVHRDQPMYLFATARSSIHLNGMSNRIGASSPRARFLGIVVGMAISELIDKPDNRMNFELDGDEASEAKWYQQLTHVEDKLGGLKDLEQITRGQNKANEAKIPHRPASGPQQSKGLPPKKDPKALNAKTMQLIGPRIIELEDDSEDDDLVPYAKPDSDPEDDYDDPTMIQRNKPTAPVYIRDLIAGLRDNENYDRHQLALSTAASLIRRKANFGSEVSDHIEELASILVGLNDSFELPNFPEMRQQALIAVLITQPAQMGQWFARAFFSGDYSLTQRVAMLTTMGLGARELAGFKDDERGESTSAQQYSFPSGMLPPKLHKIYAAEATPVNALAKRLEHTMIEPMALNAADKLSGPNALKVRTFSSRMEVEKKRKKPIPNALAKIVAQNFFFPLTGRWWTHMQASDPDSLYTSPHLLPPYLQTLSILLHASGPSTLSLPQMTSEFWDLLLSVRGAALADPTILSTLLFAFLTLLDINEDKQRLAQEQPKELLETQEWVRGVFERLAGGGDEDEKTRMLAAGVLVRCGEVVEKYQRTLVGDMMDF</sequence>
<dbReference type="PANTHER" id="PTHR15830">
    <property type="entry name" value="TELOMERE LENGTH REGULATION PROTEIN TEL2 FAMILY MEMBER"/>
    <property type="match status" value="1"/>
</dbReference>
<dbReference type="AlphaFoldDB" id="A0A8E2FE83"/>
<evidence type="ECO:0000259" key="3">
    <source>
        <dbReference type="Pfam" id="PF10193"/>
    </source>
</evidence>
<feature type="region of interest" description="Disordered" evidence="2">
    <location>
        <begin position="519"/>
        <end position="547"/>
    </location>
</feature>
<keyword evidence="5" id="KW-1185">Reference proteome</keyword>
<dbReference type="FunFam" id="1.25.40.720:FF:000004">
    <property type="entry name" value="WGS project CABT00000000 data, contig 2.6"/>
    <property type="match status" value="1"/>
</dbReference>
<feature type="region of interest" description="Disordered" evidence="2">
    <location>
        <begin position="562"/>
        <end position="595"/>
    </location>
</feature>
<dbReference type="OrthoDB" id="10258062at2759"/>
<gene>
    <name evidence="4" type="ORF">AOQ84DRAFT_329877</name>
</gene>
<dbReference type="GO" id="GO:0051879">
    <property type="term" value="F:Hsp90 protein binding"/>
    <property type="evidence" value="ECO:0007669"/>
    <property type="project" value="TreeGrafter"/>
</dbReference>
<evidence type="ECO:0000256" key="2">
    <source>
        <dbReference type="SAM" id="MobiDB-lite"/>
    </source>
</evidence>
<proteinExistence type="inferred from homology"/>
<dbReference type="InterPro" id="IPR019337">
    <property type="entry name" value="Telomere_length_regulation_dom"/>
</dbReference>
<dbReference type="Gene3D" id="1.25.40.720">
    <property type="entry name" value="Telomere length regulation protein 2, C-terminal domain"/>
    <property type="match status" value="2"/>
</dbReference>
<reference evidence="4 5" key="1">
    <citation type="journal article" date="2016" name="Nat. Commun.">
        <title>Ectomycorrhizal ecology is imprinted in the genome of the dominant symbiotic fungus Cenococcum geophilum.</title>
        <authorList>
            <consortium name="DOE Joint Genome Institute"/>
            <person name="Peter M."/>
            <person name="Kohler A."/>
            <person name="Ohm R.A."/>
            <person name="Kuo A."/>
            <person name="Krutzmann J."/>
            <person name="Morin E."/>
            <person name="Arend M."/>
            <person name="Barry K.W."/>
            <person name="Binder M."/>
            <person name="Choi C."/>
            <person name="Clum A."/>
            <person name="Copeland A."/>
            <person name="Grisel N."/>
            <person name="Haridas S."/>
            <person name="Kipfer T."/>
            <person name="LaButti K."/>
            <person name="Lindquist E."/>
            <person name="Lipzen A."/>
            <person name="Maire R."/>
            <person name="Meier B."/>
            <person name="Mihaltcheva S."/>
            <person name="Molinier V."/>
            <person name="Murat C."/>
            <person name="Poggeler S."/>
            <person name="Quandt C.A."/>
            <person name="Sperisen C."/>
            <person name="Tritt A."/>
            <person name="Tisserant E."/>
            <person name="Crous P.W."/>
            <person name="Henrissat B."/>
            <person name="Nehls U."/>
            <person name="Egli S."/>
            <person name="Spatafora J.W."/>
            <person name="Grigoriev I.V."/>
            <person name="Martin F.M."/>
        </authorList>
    </citation>
    <scope>NUCLEOTIDE SEQUENCE [LARGE SCALE GENOMIC DNA]</scope>
    <source>
        <strain evidence="4 5">CBS 207.34</strain>
    </source>
</reference>
<dbReference type="InterPro" id="IPR051970">
    <property type="entry name" value="TEL2_Regulation"/>
</dbReference>
<accession>A0A8E2FE83</accession>
<dbReference type="InterPro" id="IPR038528">
    <property type="entry name" value="TEL2_C_sf"/>
</dbReference>
<evidence type="ECO:0000313" key="5">
    <source>
        <dbReference type="Proteomes" id="UP000250140"/>
    </source>
</evidence>
<dbReference type="PANTHER" id="PTHR15830:SF10">
    <property type="entry name" value="TELOMERE LENGTH REGULATION PROTEIN TEL2 HOMOLOG"/>
    <property type="match status" value="1"/>
</dbReference>
<name>A0A8E2FE83_9PEZI</name>